<dbReference type="SUPFAM" id="SSF52540">
    <property type="entry name" value="P-loop containing nucleoside triphosphate hydrolases"/>
    <property type="match status" value="1"/>
</dbReference>
<protein>
    <recommendedName>
        <fullName evidence="1">G domain-containing protein</fullName>
    </recommendedName>
</protein>
<dbReference type="OrthoDB" id="59699at2759"/>
<dbReference type="Proteomes" id="UP000076722">
    <property type="component" value="Unassembled WGS sequence"/>
</dbReference>
<dbReference type="Gene3D" id="3.40.50.300">
    <property type="entry name" value="P-loop containing nucleotide triphosphate hydrolases"/>
    <property type="match status" value="1"/>
</dbReference>
<dbReference type="Pfam" id="PF01926">
    <property type="entry name" value="MMR_HSR1"/>
    <property type="match status" value="1"/>
</dbReference>
<evidence type="ECO:0000313" key="3">
    <source>
        <dbReference type="Proteomes" id="UP000076722"/>
    </source>
</evidence>
<feature type="domain" description="G" evidence="1">
    <location>
        <begin position="22"/>
        <end position="141"/>
    </location>
</feature>
<dbReference type="AlphaFoldDB" id="A0A164Y1H0"/>
<dbReference type="GO" id="GO:0005525">
    <property type="term" value="F:GTP binding"/>
    <property type="evidence" value="ECO:0007669"/>
    <property type="project" value="InterPro"/>
</dbReference>
<dbReference type="InterPro" id="IPR027417">
    <property type="entry name" value="P-loop_NTPase"/>
</dbReference>
<dbReference type="PRINTS" id="PR00449">
    <property type="entry name" value="RASTRNSFRMNG"/>
</dbReference>
<reference evidence="2 3" key="1">
    <citation type="journal article" date="2016" name="Mol. Biol. Evol.">
        <title>Comparative Genomics of Early-Diverging Mushroom-Forming Fungi Provides Insights into the Origins of Lignocellulose Decay Capabilities.</title>
        <authorList>
            <person name="Nagy L.G."/>
            <person name="Riley R."/>
            <person name="Tritt A."/>
            <person name="Adam C."/>
            <person name="Daum C."/>
            <person name="Floudas D."/>
            <person name="Sun H."/>
            <person name="Yadav J.S."/>
            <person name="Pangilinan J."/>
            <person name="Larsson K.H."/>
            <person name="Matsuura K."/>
            <person name="Barry K."/>
            <person name="Labutti K."/>
            <person name="Kuo R."/>
            <person name="Ohm R.A."/>
            <person name="Bhattacharya S.S."/>
            <person name="Shirouzu T."/>
            <person name="Yoshinaga Y."/>
            <person name="Martin F.M."/>
            <person name="Grigoriev I.V."/>
            <person name="Hibbett D.S."/>
        </authorList>
    </citation>
    <scope>NUCLEOTIDE SEQUENCE [LARGE SCALE GENOMIC DNA]</scope>
    <source>
        <strain evidence="2 3">HHB9708</strain>
    </source>
</reference>
<sequence>MFGRIFKWSGGGASDGPPGNFRVLIIGKTGCGKTTILEKFCGAKIADAPSEKRGLHNIEKELVAVNNKGFIAHDSRGFEAGTDAEFKRVTSFLKKRETMTDLLQKIHIIWYCIQADCRPIQQAEIKFFAKRFIPVVVIVTKFDCLVQDYMPDDEDVSGPDPYEEATDKATENFHEYYEKPLKAMPEPPDFVIKLSKGSFRFNRMFNPY</sequence>
<evidence type="ECO:0000313" key="2">
    <source>
        <dbReference type="EMBL" id="KZS96490.1"/>
    </source>
</evidence>
<accession>A0A164Y1H0</accession>
<dbReference type="EMBL" id="KV419399">
    <property type="protein sequence ID" value="KZS96490.1"/>
    <property type="molecule type" value="Genomic_DNA"/>
</dbReference>
<keyword evidence="3" id="KW-1185">Reference proteome</keyword>
<dbReference type="InterPro" id="IPR006073">
    <property type="entry name" value="GTP-bd"/>
</dbReference>
<dbReference type="CDD" id="cd00882">
    <property type="entry name" value="Ras_like_GTPase"/>
    <property type="match status" value="1"/>
</dbReference>
<organism evidence="2 3">
    <name type="scientific">Sistotremastrum niveocremeum HHB9708</name>
    <dbReference type="NCBI Taxonomy" id="1314777"/>
    <lineage>
        <taxon>Eukaryota</taxon>
        <taxon>Fungi</taxon>
        <taxon>Dikarya</taxon>
        <taxon>Basidiomycota</taxon>
        <taxon>Agaricomycotina</taxon>
        <taxon>Agaricomycetes</taxon>
        <taxon>Sistotremastrales</taxon>
        <taxon>Sistotremastraceae</taxon>
        <taxon>Sertulicium</taxon>
        <taxon>Sertulicium niveocremeum</taxon>
    </lineage>
</organism>
<name>A0A164Y1H0_9AGAM</name>
<evidence type="ECO:0000259" key="1">
    <source>
        <dbReference type="Pfam" id="PF01926"/>
    </source>
</evidence>
<gene>
    <name evidence="2" type="ORF">SISNIDRAFT_537372</name>
</gene>
<proteinExistence type="predicted"/>